<comment type="subunit">
    <text evidence="8">Homodimer. Interacts with FtsZ.</text>
</comment>
<evidence type="ECO:0000256" key="5">
    <source>
        <dbReference type="ARBA" id="ARBA00023210"/>
    </source>
</evidence>
<sequence length="103" mass="11500">MSGQKNMLDVKILDRELRVACPEDEREALLSAVAYLDKKMTEIRDAGKIVNVERIAIMAALNIAHELLSTKLGRGVDLSDLTRRMTAMQTAIDQALAEQENLF</sequence>
<keyword evidence="11" id="KW-1185">Reference proteome</keyword>
<protein>
    <recommendedName>
        <fullName evidence="2">Cell division protein ZapA</fullName>
    </recommendedName>
    <alternativeName>
        <fullName evidence="9">Z ring-associated protein ZapA</fullName>
    </alternativeName>
</protein>
<dbReference type="Gene3D" id="1.20.5.50">
    <property type="match status" value="1"/>
</dbReference>
<evidence type="ECO:0000256" key="3">
    <source>
        <dbReference type="ARBA" id="ARBA00022490"/>
    </source>
</evidence>
<reference evidence="10 11" key="1">
    <citation type="submission" date="2010-08" db="EMBL/GenBank/DDBJ databases">
        <title>Complete sequence of Gallionella capsiferriformans ES-2.</title>
        <authorList>
            <consortium name="US DOE Joint Genome Institute"/>
            <person name="Lucas S."/>
            <person name="Copeland A."/>
            <person name="Lapidus A."/>
            <person name="Cheng J.-F."/>
            <person name="Bruce D."/>
            <person name="Goodwin L."/>
            <person name="Pitluck S."/>
            <person name="Chertkov O."/>
            <person name="Davenport K.W."/>
            <person name="Detter J.C."/>
            <person name="Han C."/>
            <person name="Tapia R."/>
            <person name="Land M."/>
            <person name="Hauser L."/>
            <person name="Chang Y.-J."/>
            <person name="Jeffries C."/>
            <person name="Kyrpides N."/>
            <person name="Ivanova N."/>
            <person name="Mikhailova N."/>
            <person name="Shelobolina E.S."/>
            <person name="Picardal F."/>
            <person name="Roden E."/>
            <person name="Emerson D."/>
            <person name="Woyke T."/>
        </authorList>
    </citation>
    <scope>NUCLEOTIDE SEQUENCE [LARGE SCALE GENOMIC DNA]</scope>
    <source>
        <strain evidence="10 11">ES-2</strain>
    </source>
</reference>
<proteinExistence type="predicted"/>
<dbReference type="InterPro" id="IPR007838">
    <property type="entry name" value="Cell_div_ZapA-like"/>
</dbReference>
<dbReference type="Proteomes" id="UP000001235">
    <property type="component" value="Chromosome"/>
</dbReference>
<dbReference type="eggNOG" id="COG3027">
    <property type="taxonomic scope" value="Bacteria"/>
</dbReference>
<name>D9SJK6_GALCS</name>
<dbReference type="GO" id="GO:0043093">
    <property type="term" value="P:FtsZ-dependent cytokinesis"/>
    <property type="evidence" value="ECO:0007669"/>
    <property type="project" value="TreeGrafter"/>
</dbReference>
<dbReference type="GO" id="GO:0000921">
    <property type="term" value="P:septin ring assembly"/>
    <property type="evidence" value="ECO:0007669"/>
    <property type="project" value="TreeGrafter"/>
</dbReference>
<dbReference type="SUPFAM" id="SSF102829">
    <property type="entry name" value="Cell division protein ZapA-like"/>
    <property type="match status" value="1"/>
</dbReference>
<dbReference type="Gene3D" id="3.30.160.880">
    <property type="entry name" value="Cell division protein ZapA protomer, N-terminal domain"/>
    <property type="match status" value="1"/>
</dbReference>
<dbReference type="RefSeq" id="WP_013292298.1">
    <property type="nucleotide sequence ID" value="NC_014394.1"/>
</dbReference>
<organism evidence="10 11">
    <name type="scientific">Gallionella capsiferriformans (strain ES-2)</name>
    <name type="common">Gallionella ferruginea capsiferriformans (strain ES-2)</name>
    <dbReference type="NCBI Taxonomy" id="395494"/>
    <lineage>
        <taxon>Bacteria</taxon>
        <taxon>Pseudomonadati</taxon>
        <taxon>Pseudomonadota</taxon>
        <taxon>Betaproteobacteria</taxon>
        <taxon>Nitrosomonadales</taxon>
        <taxon>Gallionellaceae</taxon>
        <taxon>Gallionella</taxon>
    </lineage>
</organism>
<evidence type="ECO:0000256" key="7">
    <source>
        <dbReference type="ARBA" id="ARBA00024910"/>
    </source>
</evidence>
<dbReference type="HOGENOM" id="CLU_116623_2_1_4"/>
<keyword evidence="6" id="KW-0131">Cell cycle</keyword>
<dbReference type="PANTHER" id="PTHR34981:SF1">
    <property type="entry name" value="CELL DIVISION PROTEIN ZAPA"/>
    <property type="match status" value="1"/>
</dbReference>
<dbReference type="AlphaFoldDB" id="D9SJK6"/>
<evidence type="ECO:0000256" key="8">
    <source>
        <dbReference type="ARBA" id="ARBA00026068"/>
    </source>
</evidence>
<dbReference type="GO" id="GO:0030428">
    <property type="term" value="C:cell septum"/>
    <property type="evidence" value="ECO:0007669"/>
    <property type="project" value="TreeGrafter"/>
</dbReference>
<comment type="subcellular location">
    <subcellularLocation>
        <location evidence="1">Cytoplasm</location>
    </subcellularLocation>
</comment>
<dbReference type="InterPro" id="IPR036192">
    <property type="entry name" value="Cell_div_ZapA-like_sf"/>
</dbReference>
<dbReference type="EMBL" id="CP002159">
    <property type="protein sequence ID" value="ADL54355.1"/>
    <property type="molecule type" value="Genomic_DNA"/>
</dbReference>
<keyword evidence="4" id="KW-0132">Cell division</keyword>
<evidence type="ECO:0000256" key="4">
    <source>
        <dbReference type="ARBA" id="ARBA00022618"/>
    </source>
</evidence>
<dbReference type="PANTHER" id="PTHR34981">
    <property type="entry name" value="CELL DIVISION PROTEIN ZAPA"/>
    <property type="match status" value="1"/>
</dbReference>
<evidence type="ECO:0000256" key="9">
    <source>
        <dbReference type="ARBA" id="ARBA00033158"/>
    </source>
</evidence>
<evidence type="ECO:0000256" key="2">
    <source>
        <dbReference type="ARBA" id="ARBA00015195"/>
    </source>
</evidence>
<dbReference type="KEGG" id="gca:Galf_0310"/>
<keyword evidence="3" id="KW-0963">Cytoplasm</keyword>
<gene>
    <name evidence="10" type="ordered locus">Galf_0310</name>
</gene>
<dbReference type="InterPro" id="IPR042233">
    <property type="entry name" value="Cell_div_ZapA_N"/>
</dbReference>
<evidence type="ECO:0000256" key="1">
    <source>
        <dbReference type="ARBA" id="ARBA00004496"/>
    </source>
</evidence>
<dbReference type="GO" id="GO:0005829">
    <property type="term" value="C:cytosol"/>
    <property type="evidence" value="ECO:0007669"/>
    <property type="project" value="TreeGrafter"/>
</dbReference>
<evidence type="ECO:0000313" key="10">
    <source>
        <dbReference type="EMBL" id="ADL54355.1"/>
    </source>
</evidence>
<dbReference type="GO" id="GO:0032153">
    <property type="term" value="C:cell division site"/>
    <property type="evidence" value="ECO:0007669"/>
    <property type="project" value="TreeGrafter"/>
</dbReference>
<dbReference type="OrthoDB" id="5297208at2"/>
<dbReference type="Pfam" id="PF05164">
    <property type="entry name" value="ZapA"/>
    <property type="match status" value="1"/>
</dbReference>
<evidence type="ECO:0000256" key="6">
    <source>
        <dbReference type="ARBA" id="ARBA00023306"/>
    </source>
</evidence>
<accession>D9SJK6</accession>
<evidence type="ECO:0000313" key="11">
    <source>
        <dbReference type="Proteomes" id="UP000001235"/>
    </source>
</evidence>
<dbReference type="STRING" id="395494.Galf_0310"/>
<keyword evidence="5" id="KW-0717">Septation</keyword>
<comment type="function">
    <text evidence="7">Activator of cell division through the inhibition of FtsZ GTPase activity, therefore promoting FtsZ assembly into bundles of protofilaments necessary for the formation of the division Z ring. It is recruited early at mid-cell but it is not essential for cell division.</text>
</comment>
<dbReference type="GO" id="GO:0000917">
    <property type="term" value="P:division septum assembly"/>
    <property type="evidence" value="ECO:0007669"/>
    <property type="project" value="UniProtKB-KW"/>
</dbReference>